<dbReference type="GO" id="GO:0003886">
    <property type="term" value="F:DNA (cytosine-5-)-methyltransferase activity"/>
    <property type="evidence" value="ECO:0007669"/>
    <property type="project" value="UniProtKB-EC"/>
</dbReference>
<comment type="similarity">
    <text evidence="6 7">Belongs to the class I-like SAM-binding methyltransferase superfamily. C5-methyltransferase family.</text>
</comment>
<evidence type="ECO:0000256" key="1">
    <source>
        <dbReference type="ARBA" id="ARBA00022603"/>
    </source>
</evidence>
<accession>A0A498CTX5</accession>
<dbReference type="Gene3D" id="3.40.50.150">
    <property type="entry name" value="Vaccinia Virus protein VP39"/>
    <property type="match status" value="1"/>
</dbReference>
<dbReference type="InterPro" id="IPR018117">
    <property type="entry name" value="C5_DNA_meth_AS"/>
</dbReference>
<dbReference type="GO" id="GO:0009307">
    <property type="term" value="P:DNA restriction-modification system"/>
    <property type="evidence" value="ECO:0007669"/>
    <property type="project" value="UniProtKB-KW"/>
</dbReference>
<evidence type="ECO:0000256" key="4">
    <source>
        <dbReference type="ARBA" id="ARBA00022747"/>
    </source>
</evidence>
<evidence type="ECO:0000256" key="7">
    <source>
        <dbReference type="RuleBase" id="RU000416"/>
    </source>
</evidence>
<dbReference type="SUPFAM" id="SSF53335">
    <property type="entry name" value="S-adenosyl-L-methionine-dependent methyltransferases"/>
    <property type="match status" value="1"/>
</dbReference>
<name>A0A498CTX5_9GAMM</name>
<dbReference type="InterPro" id="IPR050750">
    <property type="entry name" value="C5-MTase"/>
</dbReference>
<keyword evidence="4" id="KW-0680">Restriction system</keyword>
<gene>
    <name evidence="9" type="primary">dcm</name>
    <name evidence="9" type="ORF">D9K80_18650</name>
</gene>
<dbReference type="InterPro" id="IPR029063">
    <property type="entry name" value="SAM-dependent_MTases_sf"/>
</dbReference>
<comment type="caution">
    <text evidence="9">The sequence shown here is derived from an EMBL/GenBank/DDBJ whole genome shotgun (WGS) entry which is preliminary data.</text>
</comment>
<dbReference type="PROSITE" id="PS51679">
    <property type="entry name" value="SAM_MT_C5"/>
    <property type="match status" value="1"/>
</dbReference>
<dbReference type="NCBIfam" id="TIGR00675">
    <property type="entry name" value="dcm"/>
    <property type="match status" value="1"/>
</dbReference>
<keyword evidence="3 6" id="KW-0949">S-adenosyl-L-methionine</keyword>
<dbReference type="PANTHER" id="PTHR46098">
    <property type="entry name" value="TRNA (CYTOSINE(38)-C(5))-METHYLTRANSFERASE"/>
    <property type="match status" value="1"/>
</dbReference>
<organism evidence="9 10">
    <name type="scientific">Acinetobacter cumulans</name>
    <dbReference type="NCBI Taxonomy" id="2136182"/>
    <lineage>
        <taxon>Bacteria</taxon>
        <taxon>Pseudomonadati</taxon>
        <taxon>Pseudomonadota</taxon>
        <taxon>Gammaproteobacteria</taxon>
        <taxon>Moraxellales</taxon>
        <taxon>Moraxellaceae</taxon>
        <taxon>Acinetobacter</taxon>
    </lineage>
</organism>
<dbReference type="Gene3D" id="3.90.120.10">
    <property type="entry name" value="DNA Methylase, subunit A, domain 2"/>
    <property type="match status" value="1"/>
</dbReference>
<evidence type="ECO:0000313" key="9">
    <source>
        <dbReference type="EMBL" id="RLL26474.1"/>
    </source>
</evidence>
<dbReference type="PRINTS" id="PR00105">
    <property type="entry name" value="C5METTRFRASE"/>
</dbReference>
<evidence type="ECO:0000256" key="5">
    <source>
        <dbReference type="ARBA" id="ARBA00047422"/>
    </source>
</evidence>
<dbReference type="GO" id="GO:0032259">
    <property type="term" value="P:methylation"/>
    <property type="evidence" value="ECO:0007669"/>
    <property type="project" value="UniProtKB-KW"/>
</dbReference>
<evidence type="ECO:0000256" key="8">
    <source>
        <dbReference type="RuleBase" id="RU000417"/>
    </source>
</evidence>
<reference evidence="9 10" key="1">
    <citation type="submission" date="2018-09" db="EMBL/GenBank/DDBJ databases">
        <title>The draft genome of Acinetobacter sp. strains.</title>
        <authorList>
            <person name="Qin J."/>
            <person name="Feng Y."/>
            <person name="Zong Z."/>
        </authorList>
    </citation>
    <scope>NUCLEOTIDE SEQUENCE [LARGE SCALE GENOMIC DNA]</scope>
    <source>
        <strain evidence="9 10">WCHAc060003</strain>
    </source>
</reference>
<protein>
    <recommendedName>
        <fullName evidence="8">Cytosine-specific methyltransferase</fullName>
        <ecNumber evidence="8">2.1.1.37</ecNumber>
    </recommendedName>
</protein>
<dbReference type="InterPro" id="IPR001525">
    <property type="entry name" value="C5_MeTfrase"/>
</dbReference>
<dbReference type="EC" id="2.1.1.37" evidence="8"/>
<keyword evidence="1 6" id="KW-0489">Methyltransferase</keyword>
<evidence type="ECO:0000256" key="3">
    <source>
        <dbReference type="ARBA" id="ARBA00022691"/>
    </source>
</evidence>
<dbReference type="PANTHER" id="PTHR46098:SF1">
    <property type="entry name" value="TRNA (CYTOSINE(38)-C(5))-METHYLTRANSFERASE"/>
    <property type="match status" value="1"/>
</dbReference>
<evidence type="ECO:0000256" key="6">
    <source>
        <dbReference type="PROSITE-ProRule" id="PRU01016"/>
    </source>
</evidence>
<dbReference type="CDD" id="cd00315">
    <property type="entry name" value="Cyt_C5_DNA_methylase"/>
    <property type="match status" value="1"/>
</dbReference>
<dbReference type="Pfam" id="PF00145">
    <property type="entry name" value="DNA_methylase"/>
    <property type="match status" value="1"/>
</dbReference>
<dbReference type="EMBL" id="RCHD01000128">
    <property type="protein sequence ID" value="RLL26474.1"/>
    <property type="molecule type" value="Genomic_DNA"/>
</dbReference>
<keyword evidence="2 6" id="KW-0808">Transferase</keyword>
<dbReference type="AlphaFoldDB" id="A0A498CTX5"/>
<dbReference type="PROSITE" id="PS00094">
    <property type="entry name" value="C5_MTASE_1"/>
    <property type="match status" value="1"/>
</dbReference>
<evidence type="ECO:0000256" key="2">
    <source>
        <dbReference type="ARBA" id="ARBA00022679"/>
    </source>
</evidence>
<dbReference type="Proteomes" id="UP000267166">
    <property type="component" value="Unassembled WGS sequence"/>
</dbReference>
<comment type="catalytic activity">
    <reaction evidence="5 8">
        <text>a 2'-deoxycytidine in DNA + S-adenosyl-L-methionine = a 5-methyl-2'-deoxycytidine in DNA + S-adenosyl-L-homocysteine + H(+)</text>
        <dbReference type="Rhea" id="RHEA:13681"/>
        <dbReference type="Rhea" id="RHEA-COMP:11369"/>
        <dbReference type="Rhea" id="RHEA-COMP:11370"/>
        <dbReference type="ChEBI" id="CHEBI:15378"/>
        <dbReference type="ChEBI" id="CHEBI:57856"/>
        <dbReference type="ChEBI" id="CHEBI:59789"/>
        <dbReference type="ChEBI" id="CHEBI:85452"/>
        <dbReference type="ChEBI" id="CHEBI:85454"/>
        <dbReference type="EC" id="2.1.1.37"/>
    </reaction>
</comment>
<sequence>MALQNLDGHCVFSSEWNQHAKETYFQNYGEYPEGDITLNETKAKIPEKFDILCGGFPCQAFSIAGNQKGFNETRGTLFFDIVDIAKKHQPRVLFLENVKNLVSHDKGNTFEVIKNTLKEIGYAVYFQVLNSMTHANVPQNRERIFIVAFNEALVPNHADFQFPEAIPLTKTIHDFLETKQVDQKYYYKQDHMYYPVLSESMTSRDTLYQWRRVYVRENKSNICPTLTANMGTGGHNVPLLVDDFGIRKLTPKECFAFQGYPVNVLKMPEIADSHLYMQAGNSVTMPLIQRIGEQILEVIIKNTGCGVMDIQEKQAKWKQERPLFEAAFIHSHLLPFFNFNENTGDYEIKSEYENDEDRALSFNVLNTGWAMWLRAKRDAKAQAPEGFVLVSKEISLSALKEGLQYLPADCLSIDLEKAYLAIVKAQEQGHV</sequence>
<evidence type="ECO:0000313" key="10">
    <source>
        <dbReference type="Proteomes" id="UP000267166"/>
    </source>
</evidence>
<feature type="active site" evidence="6">
    <location>
        <position position="58"/>
    </location>
</feature>
<proteinExistence type="inferred from homology"/>